<evidence type="ECO:0000313" key="6">
    <source>
        <dbReference type="Proteomes" id="UP001138500"/>
    </source>
</evidence>
<dbReference type="InterPro" id="IPR016135">
    <property type="entry name" value="UBQ-conjugating_enzyme/RWD"/>
</dbReference>
<dbReference type="Pfam" id="PF00179">
    <property type="entry name" value="UQ_con"/>
    <property type="match status" value="1"/>
</dbReference>
<evidence type="ECO:0000259" key="4">
    <source>
        <dbReference type="PROSITE" id="PS50127"/>
    </source>
</evidence>
<comment type="caution">
    <text evidence="5">The sequence shown here is derived from an EMBL/GenBank/DDBJ whole genome shotgun (WGS) entry which is preliminary data.</text>
</comment>
<proteinExistence type="predicted"/>
<gene>
    <name evidence="5" type="ORF">Tdes44962_MAKER01114</name>
</gene>
<dbReference type="PANTHER" id="PTHR46116:SF15">
    <property type="entry name" value="(E3-INDEPENDENT) E2 UBIQUITIN-CONJUGATING ENZYME"/>
    <property type="match status" value="1"/>
</dbReference>
<dbReference type="Proteomes" id="UP001138500">
    <property type="component" value="Unassembled WGS sequence"/>
</dbReference>
<feature type="compositionally biased region" description="Low complexity" evidence="3">
    <location>
        <begin position="231"/>
        <end position="246"/>
    </location>
</feature>
<evidence type="ECO:0000256" key="1">
    <source>
        <dbReference type="ARBA" id="ARBA00022679"/>
    </source>
</evidence>
<dbReference type="PROSITE" id="PS50127">
    <property type="entry name" value="UBC_2"/>
    <property type="match status" value="1"/>
</dbReference>
<feature type="non-terminal residue" evidence="5">
    <location>
        <position position="772"/>
    </location>
</feature>
<dbReference type="InterPro" id="IPR000608">
    <property type="entry name" value="UBC"/>
</dbReference>
<dbReference type="Gene3D" id="3.10.110.10">
    <property type="entry name" value="Ubiquitin Conjugating Enzyme"/>
    <property type="match status" value="1"/>
</dbReference>
<accession>A0A9W7T1U5</accession>
<organism evidence="5 6">
    <name type="scientific">Teratosphaeria destructans</name>
    <dbReference type="NCBI Taxonomy" id="418781"/>
    <lineage>
        <taxon>Eukaryota</taxon>
        <taxon>Fungi</taxon>
        <taxon>Dikarya</taxon>
        <taxon>Ascomycota</taxon>
        <taxon>Pezizomycotina</taxon>
        <taxon>Dothideomycetes</taxon>
        <taxon>Dothideomycetidae</taxon>
        <taxon>Mycosphaerellales</taxon>
        <taxon>Teratosphaeriaceae</taxon>
        <taxon>Teratosphaeria</taxon>
    </lineage>
</organism>
<feature type="region of interest" description="Disordered" evidence="3">
    <location>
        <begin position="305"/>
        <end position="332"/>
    </location>
</feature>
<keyword evidence="6" id="KW-1185">Reference proteome</keyword>
<dbReference type="SUPFAM" id="SSF54495">
    <property type="entry name" value="UBC-like"/>
    <property type="match status" value="1"/>
</dbReference>
<feature type="compositionally biased region" description="Acidic residues" evidence="3">
    <location>
        <begin position="323"/>
        <end position="332"/>
    </location>
</feature>
<feature type="compositionally biased region" description="Basic and acidic residues" evidence="3">
    <location>
        <begin position="182"/>
        <end position="194"/>
    </location>
</feature>
<dbReference type="OrthoDB" id="47801at2759"/>
<keyword evidence="1" id="KW-0808">Transferase</keyword>
<reference evidence="5 6" key="1">
    <citation type="journal article" date="2018" name="IMA Fungus">
        <title>IMA Genome-F 10: Nine draft genome sequences of Claviceps purpurea s.lat., including C. arundinis, C. humidiphila, and C. cf. spartinae, pseudomolecules for the pitch canker pathogen Fusarium circinatum, draft genome of Davidsoniella eucalypti, Grosmannia galeiformis, Quambalaria eucalypti, and Teratosphaeria destructans.</title>
        <authorList>
            <person name="Wingfield B.D."/>
            <person name="Liu M."/>
            <person name="Nguyen H.D."/>
            <person name="Lane F.A."/>
            <person name="Morgan S.W."/>
            <person name="De Vos L."/>
            <person name="Wilken P.M."/>
            <person name="Duong T.A."/>
            <person name="Aylward J."/>
            <person name="Coetzee M.P."/>
            <person name="Dadej K."/>
            <person name="De Beer Z.W."/>
            <person name="Findlay W."/>
            <person name="Havenga M."/>
            <person name="Kolarik M."/>
            <person name="Menzies J.G."/>
            <person name="Naidoo K."/>
            <person name="Pochopski O."/>
            <person name="Shoukouhi P."/>
            <person name="Santana Q.C."/>
            <person name="Seifert K.A."/>
            <person name="Soal N."/>
            <person name="Steenkamp E.T."/>
            <person name="Tatham C.T."/>
            <person name="van der Nest M.A."/>
            <person name="Wingfield M.J."/>
        </authorList>
    </citation>
    <scope>NUCLEOTIDE SEQUENCE [LARGE SCALE GENOMIC DNA]</scope>
    <source>
        <strain evidence="5">CMW44962</strain>
    </source>
</reference>
<dbReference type="PANTHER" id="PTHR46116">
    <property type="entry name" value="(E3-INDEPENDENT) E2 UBIQUITIN-CONJUGATING ENZYME"/>
    <property type="match status" value="1"/>
</dbReference>
<name>A0A9W7T1U5_9PEZI</name>
<feature type="region of interest" description="Disordered" evidence="3">
    <location>
        <begin position="1"/>
        <end position="44"/>
    </location>
</feature>
<dbReference type="EMBL" id="RIBY02000002">
    <property type="protein sequence ID" value="KAH9845683.1"/>
    <property type="molecule type" value="Genomic_DNA"/>
</dbReference>
<dbReference type="SMART" id="SM00212">
    <property type="entry name" value="UBCc"/>
    <property type="match status" value="1"/>
</dbReference>
<evidence type="ECO:0000313" key="5">
    <source>
        <dbReference type="EMBL" id="KAH9845683.1"/>
    </source>
</evidence>
<dbReference type="GO" id="GO:0061631">
    <property type="term" value="F:ubiquitin conjugating enzyme activity"/>
    <property type="evidence" value="ECO:0007669"/>
    <property type="project" value="TreeGrafter"/>
</dbReference>
<dbReference type="AlphaFoldDB" id="A0A9W7T1U5"/>
<evidence type="ECO:0000256" key="2">
    <source>
        <dbReference type="ARBA" id="ARBA00022786"/>
    </source>
</evidence>
<protein>
    <submittedName>
        <fullName evidence="5">Ubiquitin-conjugating enzyme protein 17</fullName>
    </submittedName>
</protein>
<reference evidence="5 6" key="2">
    <citation type="journal article" date="2021" name="Curr. Genet.">
        <title>Genetic response to nitrogen starvation in the aggressive Eucalyptus foliar pathogen Teratosphaeria destructans.</title>
        <authorList>
            <person name="Havenga M."/>
            <person name="Wingfield B.D."/>
            <person name="Wingfield M.J."/>
            <person name="Dreyer L.L."/>
            <person name="Roets F."/>
            <person name="Aylward J."/>
        </authorList>
    </citation>
    <scope>NUCLEOTIDE SEQUENCE [LARGE SCALE GENOMIC DNA]</scope>
    <source>
        <strain evidence="5">CMW44962</strain>
    </source>
</reference>
<feature type="domain" description="UBC core" evidence="4">
    <location>
        <begin position="616"/>
        <end position="772"/>
    </location>
</feature>
<feature type="region of interest" description="Disordered" evidence="3">
    <location>
        <begin position="178"/>
        <end position="203"/>
    </location>
</feature>
<keyword evidence="2" id="KW-0833">Ubl conjugation pathway</keyword>
<feature type="region of interest" description="Disordered" evidence="3">
    <location>
        <begin position="223"/>
        <end position="246"/>
    </location>
</feature>
<sequence length="772" mass="84426">MEEDWRDIRRKRLKTTDEAPASPKTPGASTAPLESGTAVPGGDELLLHLDPSDAAKQVRQHLANIKNLPCVCGTTIPITESDVLERFDAIIPGSTRKPDALPAVEPPDELLNGVDIHLRCARCSGKLCFGCGTAMTASTPRSSTARDGLRISWHCDDERLTILWVLLCGFDAKKRRPVASSSDRHARGDHDGKVHRAPKKGTGFGGSFDGYMPPYKLLPILGATHEPKPAPRSGPTTAAPAAGPASNIHGFSDIDARVPELKAAGPLSSFVGLSKTGAFVGRGQTLAGAPDSHPYDDDGQLNRDFVFPRKSSGKKAGTGYGGDSEEDEDEYDEIGDERRFDEDLDVHRMMGAPRSRRPSGYDERWYLTTFDRNQRAEDTRPDDLLTTQVVSLLSLLLPNDERPSPAPFDHTGTQRFASMLLCSSLLDHTAHLLQNDEIFDVASRMGLYESVLGFVGVLAQGSVTDITVVTGQRTVSEPPGNVLKLSFDEPTLRDHAALSPTRSLLVCMSNLHTQCRLMIKTMNSINQNTTLDEEDQKMLYLCHHVCDIVELVKKNAPAQDDRDVNLTETEREEEEDVDAWQKDLAVMELPDETILSTSRFAKHADDGAGSSPSKQGRMKALLREIHILQTSLPPGIFVRHGASRPDIMKVLIVGPRDTPYAHALFESDLACPAAYPDEPPTLFFRTTGGGTHRINPNLYAEGTVCLSLLGTWSGEPWRPGQSTLLQVLVSVQAMIFVDEPYCNEPGRDGARGSEASRAYNRDLYATVVRHGM</sequence>
<evidence type="ECO:0000256" key="3">
    <source>
        <dbReference type="SAM" id="MobiDB-lite"/>
    </source>
</evidence>